<dbReference type="AlphaFoldDB" id="A0A9W7Y3Q7"/>
<evidence type="ECO:0000256" key="5">
    <source>
        <dbReference type="ARBA" id="ARBA00023242"/>
    </source>
</evidence>
<evidence type="ECO:0000256" key="6">
    <source>
        <dbReference type="SAM" id="MobiDB-lite"/>
    </source>
</evidence>
<accession>A0A9W7Y3Q7</accession>
<proteinExistence type="predicted"/>
<protein>
    <recommendedName>
        <fullName evidence="7">Xylanolytic transcriptional activator regulatory domain-containing protein</fullName>
    </recommendedName>
</protein>
<evidence type="ECO:0000256" key="3">
    <source>
        <dbReference type="ARBA" id="ARBA00023015"/>
    </source>
</evidence>
<keyword evidence="5" id="KW-0539">Nucleus</keyword>
<dbReference type="InterPro" id="IPR050815">
    <property type="entry name" value="TF_fung"/>
</dbReference>
<feature type="compositionally biased region" description="Acidic residues" evidence="6">
    <location>
        <begin position="88"/>
        <end position="107"/>
    </location>
</feature>
<reference evidence="8" key="1">
    <citation type="submission" date="2022-07" db="EMBL/GenBank/DDBJ databases">
        <title>Phylogenomic reconstructions and comparative analyses of Kickxellomycotina fungi.</title>
        <authorList>
            <person name="Reynolds N.K."/>
            <person name="Stajich J.E."/>
            <person name="Barry K."/>
            <person name="Grigoriev I.V."/>
            <person name="Crous P."/>
            <person name="Smith M.E."/>
        </authorList>
    </citation>
    <scope>NUCLEOTIDE SEQUENCE</scope>
    <source>
        <strain evidence="8">BCRC 34381</strain>
    </source>
</reference>
<evidence type="ECO:0000259" key="7">
    <source>
        <dbReference type="SMART" id="SM00906"/>
    </source>
</evidence>
<evidence type="ECO:0000313" key="8">
    <source>
        <dbReference type="EMBL" id="KAJ1726631.1"/>
    </source>
</evidence>
<dbReference type="EMBL" id="JANBOI010001449">
    <property type="protein sequence ID" value="KAJ1726631.1"/>
    <property type="molecule type" value="Genomic_DNA"/>
</dbReference>
<feature type="compositionally biased region" description="Polar residues" evidence="6">
    <location>
        <begin position="10"/>
        <end position="19"/>
    </location>
</feature>
<feature type="region of interest" description="Disordered" evidence="6">
    <location>
        <begin position="354"/>
        <end position="376"/>
    </location>
</feature>
<keyword evidence="4" id="KW-0804">Transcription</keyword>
<dbReference type="InterPro" id="IPR007219">
    <property type="entry name" value="XnlR_reg_dom"/>
</dbReference>
<feature type="region of interest" description="Disordered" evidence="6">
    <location>
        <begin position="1"/>
        <end position="59"/>
    </location>
</feature>
<dbReference type="GO" id="GO:0006351">
    <property type="term" value="P:DNA-templated transcription"/>
    <property type="evidence" value="ECO:0007669"/>
    <property type="project" value="InterPro"/>
</dbReference>
<evidence type="ECO:0000256" key="2">
    <source>
        <dbReference type="ARBA" id="ARBA00022723"/>
    </source>
</evidence>
<dbReference type="PANTHER" id="PTHR47338:SF5">
    <property type="entry name" value="ZN(II)2CYS6 TRANSCRIPTION FACTOR (EUROFUNG)"/>
    <property type="match status" value="1"/>
</dbReference>
<dbReference type="GO" id="GO:0008270">
    <property type="term" value="F:zinc ion binding"/>
    <property type="evidence" value="ECO:0007669"/>
    <property type="project" value="InterPro"/>
</dbReference>
<dbReference type="SMART" id="SM00906">
    <property type="entry name" value="Fungal_trans"/>
    <property type="match status" value="1"/>
</dbReference>
<evidence type="ECO:0000313" key="9">
    <source>
        <dbReference type="Proteomes" id="UP001143981"/>
    </source>
</evidence>
<organism evidence="8 9">
    <name type="scientific">Coemansia biformis</name>
    <dbReference type="NCBI Taxonomy" id="1286918"/>
    <lineage>
        <taxon>Eukaryota</taxon>
        <taxon>Fungi</taxon>
        <taxon>Fungi incertae sedis</taxon>
        <taxon>Zoopagomycota</taxon>
        <taxon>Kickxellomycotina</taxon>
        <taxon>Kickxellomycetes</taxon>
        <taxon>Kickxellales</taxon>
        <taxon>Kickxellaceae</taxon>
        <taxon>Coemansia</taxon>
    </lineage>
</organism>
<evidence type="ECO:0000256" key="4">
    <source>
        <dbReference type="ARBA" id="ARBA00023163"/>
    </source>
</evidence>
<dbReference type="Pfam" id="PF04082">
    <property type="entry name" value="Fungal_trans"/>
    <property type="match status" value="1"/>
</dbReference>
<feature type="non-terminal residue" evidence="8">
    <location>
        <position position="1"/>
    </location>
</feature>
<comment type="caution">
    <text evidence="8">The sequence shown here is derived from an EMBL/GenBank/DDBJ whole genome shotgun (WGS) entry which is preliminary data.</text>
</comment>
<feature type="region of interest" description="Disordered" evidence="6">
    <location>
        <begin position="83"/>
        <end position="123"/>
    </location>
</feature>
<keyword evidence="9" id="KW-1185">Reference proteome</keyword>
<name>A0A9W7Y3Q7_9FUNG</name>
<evidence type="ECO:0000256" key="1">
    <source>
        <dbReference type="ARBA" id="ARBA00004123"/>
    </source>
</evidence>
<comment type="subcellular location">
    <subcellularLocation>
        <location evidence="1">Nucleus</location>
    </subcellularLocation>
</comment>
<dbReference type="OrthoDB" id="2123952at2759"/>
<dbReference type="GO" id="GO:0000981">
    <property type="term" value="F:DNA-binding transcription factor activity, RNA polymerase II-specific"/>
    <property type="evidence" value="ECO:0007669"/>
    <property type="project" value="InterPro"/>
</dbReference>
<dbReference type="GO" id="GO:0005634">
    <property type="term" value="C:nucleus"/>
    <property type="evidence" value="ECO:0007669"/>
    <property type="project" value="UniProtKB-SubCell"/>
</dbReference>
<dbReference type="GO" id="GO:0003677">
    <property type="term" value="F:DNA binding"/>
    <property type="evidence" value="ECO:0007669"/>
    <property type="project" value="InterPro"/>
</dbReference>
<keyword evidence="3" id="KW-0805">Transcription regulation</keyword>
<sequence length="472" mass="51431">MNWVRPAGSGSAQPMPSVQTGGGLENRRLQEQHVAATQGRSERPLSIRSLLNNSSSDEAEAEGVQRVLVAVGAAASRIVVTPGLPAGELDDGDGEGDCDDDDDDDEYSMGTAEEHLSPPCSNRPFASIRMPQLEEEVSEFFSDRVDVETREAVRYYFDYFYPLSPMFNPSLFIRRVVRGQVDPLLIDAMKATTARVVTRKTGRVVDGKALALSVKQRILVQLEQPTEDLVRVIVVMTLLAGSQGEYVSYNSLICLAASLVVRMGWHKLDLYKRPPPASFDEWVGLEVKRRIFWLVYQIDSYQAMLTGRPMTIAEDSVYVLAPCSDYEWDSLHVNRHIIPGISGEQTRTNLYAAGGHNQRSSRSSSESRSSLVPPLRPNQHEIVATGAFSHSFMALCELTSIIAKINSFLCEAKASRPSQLQFPSSAAAVSAAAAAAAASSAADVAHGRDMPFPAVDFMGVPESTGTTGLVYP</sequence>
<dbReference type="PANTHER" id="PTHR47338">
    <property type="entry name" value="ZN(II)2CYS6 TRANSCRIPTION FACTOR (EUROFUNG)-RELATED"/>
    <property type="match status" value="1"/>
</dbReference>
<feature type="domain" description="Xylanolytic transcriptional activator regulatory" evidence="7">
    <location>
        <begin position="249"/>
        <end position="328"/>
    </location>
</feature>
<keyword evidence="2" id="KW-0479">Metal-binding</keyword>
<dbReference type="Proteomes" id="UP001143981">
    <property type="component" value="Unassembled WGS sequence"/>
</dbReference>
<feature type="compositionally biased region" description="Low complexity" evidence="6">
    <location>
        <begin position="360"/>
        <end position="370"/>
    </location>
</feature>
<gene>
    <name evidence="8" type="ORF">LPJ61_005056</name>
</gene>
<dbReference type="CDD" id="cd12148">
    <property type="entry name" value="fungal_TF_MHR"/>
    <property type="match status" value="1"/>
</dbReference>